<dbReference type="InterPro" id="IPR023614">
    <property type="entry name" value="Porin_dom_sf"/>
</dbReference>
<proteinExistence type="inferred from homology"/>
<dbReference type="EMBL" id="CABVHW010000018">
    <property type="protein sequence ID" value="VVO24717.1"/>
    <property type="molecule type" value="Genomic_DNA"/>
</dbReference>
<evidence type="ECO:0000256" key="3">
    <source>
        <dbReference type="ARBA" id="ARBA00022729"/>
    </source>
</evidence>
<comment type="similarity">
    <text evidence="1">Belongs to the outer membrane porin (Opr) (TC 1.B.25) family.</text>
</comment>
<evidence type="ECO:0000313" key="4">
    <source>
        <dbReference type="EMBL" id="VVO24717.1"/>
    </source>
</evidence>
<keyword evidence="3" id="KW-0732">Signal</keyword>
<sequence>MRELFTRGAIVSAGILASLSPELLAQGFLEDSQGKLSLRNYYFNDDYRDGGNDRKEWAQGFLLNLQSGYTEGTVGFGLDALGLAGLKLDSSPTHAGTGLLPVHDDGHAADGFSSLGVTAKMRLGDAVVKTGNLLPKIPVLVYNDGRLLPQTFRGTQVEYSGIRNLYLHTGHLDKFKLRNSTDSVDIYPQGYTGDKGTDFDFAGAVYTFTPNLSGTWYYGEMREFYRQQFLGLVHKLPVGSGNLTSDLRYFISSDAGEARNGEVDADMFSGLFTYRLGAQAIGVGYQKVTGDTALPYTSVSTVYSFTNAGVGKFIQGGEQTWMLRYDYDFAAVMPGLSLMTRYYKGENGDYKGREAREWESDTNLRYVIQSSAFKGLGMEVRKATYRSTYASDRDNWRLYLTYDIALW</sequence>
<dbReference type="GO" id="GO:0016020">
    <property type="term" value="C:membrane"/>
    <property type="evidence" value="ECO:0007669"/>
    <property type="project" value="InterPro"/>
</dbReference>
<accession>A0A5E7EEI1</accession>
<dbReference type="PANTHER" id="PTHR34596">
    <property type="entry name" value="CHITOPORIN"/>
    <property type="match status" value="1"/>
</dbReference>
<keyword evidence="2" id="KW-0813">Transport</keyword>
<gene>
    <name evidence="4" type="primary">nicP_13</name>
    <name evidence="4" type="ORF">PS710_04533</name>
</gene>
<dbReference type="AlphaFoldDB" id="A0A5E7EEI1"/>
<dbReference type="RefSeq" id="WP_150766474.1">
    <property type="nucleotide sequence ID" value="NZ_CABVHW010000018.1"/>
</dbReference>
<protein>
    <submittedName>
        <fullName evidence="4">Porin-like protein NicP</fullName>
    </submittedName>
</protein>
<evidence type="ECO:0000313" key="5">
    <source>
        <dbReference type="Proteomes" id="UP000381093"/>
    </source>
</evidence>
<evidence type="ECO:0000256" key="1">
    <source>
        <dbReference type="ARBA" id="ARBA00009075"/>
    </source>
</evidence>
<dbReference type="Proteomes" id="UP000381093">
    <property type="component" value="Unassembled WGS sequence"/>
</dbReference>
<reference evidence="4 5" key="1">
    <citation type="submission" date="2019-09" db="EMBL/GenBank/DDBJ databases">
        <authorList>
            <person name="Chandra G."/>
            <person name="Truman W A."/>
        </authorList>
    </citation>
    <scope>NUCLEOTIDE SEQUENCE [LARGE SCALE GENOMIC DNA]</scope>
    <source>
        <strain evidence="4">PS710</strain>
    </source>
</reference>
<evidence type="ECO:0000256" key="2">
    <source>
        <dbReference type="ARBA" id="ARBA00022448"/>
    </source>
</evidence>
<organism evidence="4 5">
    <name type="scientific">Pseudomonas fluorescens</name>
    <dbReference type="NCBI Taxonomy" id="294"/>
    <lineage>
        <taxon>Bacteria</taxon>
        <taxon>Pseudomonadati</taxon>
        <taxon>Pseudomonadota</taxon>
        <taxon>Gammaproteobacteria</taxon>
        <taxon>Pseudomonadales</taxon>
        <taxon>Pseudomonadaceae</taxon>
        <taxon>Pseudomonas</taxon>
    </lineage>
</organism>
<name>A0A5E7EEI1_PSEFL</name>
<dbReference type="Pfam" id="PF03573">
    <property type="entry name" value="OprD"/>
    <property type="match status" value="1"/>
</dbReference>
<dbReference type="PANTHER" id="PTHR34596:SF2">
    <property type="entry name" value="CHITOPORIN"/>
    <property type="match status" value="1"/>
</dbReference>
<dbReference type="GO" id="GO:0015288">
    <property type="term" value="F:porin activity"/>
    <property type="evidence" value="ECO:0007669"/>
    <property type="project" value="TreeGrafter"/>
</dbReference>
<dbReference type="InterPro" id="IPR005318">
    <property type="entry name" value="OM_porin_bac"/>
</dbReference>
<dbReference type="Gene3D" id="2.40.160.10">
    <property type="entry name" value="Porin"/>
    <property type="match status" value="1"/>
</dbReference>